<dbReference type="InterPro" id="IPR003313">
    <property type="entry name" value="AraC-bd"/>
</dbReference>
<comment type="caution">
    <text evidence="3">The sequence shown here is derived from an EMBL/GenBank/DDBJ whole genome shotgun (WGS) entry which is preliminary data.</text>
</comment>
<evidence type="ECO:0000256" key="1">
    <source>
        <dbReference type="ARBA" id="ARBA00023125"/>
    </source>
</evidence>
<keyword evidence="4" id="KW-1185">Reference proteome</keyword>
<sequence>MTWQSSKSAIDAILATQPVDQQFHYPIRHGTMRVGLYVPSGIDDQTPHDQDELYIIASGTGWFVNGEERIAFAPHDVLFVKAGIAHRFEDFSDDFSTWVIFWGPKGGELA</sequence>
<gene>
    <name evidence="3" type="ORF">ACFSAG_13815</name>
</gene>
<dbReference type="InterPro" id="IPR014710">
    <property type="entry name" value="RmlC-like_jellyroll"/>
</dbReference>
<evidence type="ECO:0000313" key="4">
    <source>
        <dbReference type="Proteomes" id="UP001597215"/>
    </source>
</evidence>
<accession>A0ABW4MHS9</accession>
<evidence type="ECO:0000259" key="2">
    <source>
        <dbReference type="Pfam" id="PF02311"/>
    </source>
</evidence>
<reference evidence="4" key="1">
    <citation type="journal article" date="2019" name="Int. J. Syst. Evol. Microbiol.">
        <title>The Global Catalogue of Microorganisms (GCM) 10K type strain sequencing project: providing services to taxonomists for standard genome sequencing and annotation.</title>
        <authorList>
            <consortium name="The Broad Institute Genomics Platform"/>
            <consortium name="The Broad Institute Genome Sequencing Center for Infectious Disease"/>
            <person name="Wu L."/>
            <person name="Ma J."/>
        </authorList>
    </citation>
    <scope>NUCLEOTIDE SEQUENCE [LARGE SCALE GENOMIC DNA]</scope>
    <source>
        <strain evidence="4">CGMCC 1.12449</strain>
    </source>
</reference>
<dbReference type="Proteomes" id="UP001597215">
    <property type="component" value="Unassembled WGS sequence"/>
</dbReference>
<feature type="domain" description="AraC-type arabinose-binding/dimerisation" evidence="2">
    <location>
        <begin position="45"/>
        <end position="102"/>
    </location>
</feature>
<dbReference type="RefSeq" id="WP_381515940.1">
    <property type="nucleotide sequence ID" value="NZ_JBHUEL010000011.1"/>
</dbReference>
<dbReference type="InterPro" id="IPR011051">
    <property type="entry name" value="RmlC_Cupin_sf"/>
</dbReference>
<dbReference type="Gene3D" id="2.60.120.10">
    <property type="entry name" value="Jelly Rolls"/>
    <property type="match status" value="1"/>
</dbReference>
<protein>
    <submittedName>
        <fullName evidence="3">Cupin domain-containing protein</fullName>
    </submittedName>
</protein>
<name>A0ABW4MHS9_9SPHN</name>
<dbReference type="SUPFAM" id="SSF51182">
    <property type="entry name" value="RmlC-like cupins"/>
    <property type="match status" value="1"/>
</dbReference>
<organism evidence="3 4">
    <name type="scientific">Sphingorhabdus buctiana</name>
    <dbReference type="NCBI Taxonomy" id="1508805"/>
    <lineage>
        <taxon>Bacteria</taxon>
        <taxon>Pseudomonadati</taxon>
        <taxon>Pseudomonadota</taxon>
        <taxon>Alphaproteobacteria</taxon>
        <taxon>Sphingomonadales</taxon>
        <taxon>Sphingomonadaceae</taxon>
        <taxon>Sphingorhabdus</taxon>
    </lineage>
</organism>
<evidence type="ECO:0000313" key="3">
    <source>
        <dbReference type="EMBL" id="MFD1767920.1"/>
    </source>
</evidence>
<keyword evidence="1" id="KW-0238">DNA-binding</keyword>
<proteinExistence type="predicted"/>
<dbReference type="EMBL" id="JBHUEL010000011">
    <property type="protein sequence ID" value="MFD1767920.1"/>
    <property type="molecule type" value="Genomic_DNA"/>
</dbReference>
<dbReference type="Pfam" id="PF02311">
    <property type="entry name" value="AraC_binding"/>
    <property type="match status" value="1"/>
</dbReference>